<dbReference type="EMBL" id="BKCJ011915232">
    <property type="protein sequence ID" value="GFD62171.1"/>
    <property type="molecule type" value="Genomic_DNA"/>
</dbReference>
<reference evidence="1" key="1">
    <citation type="journal article" date="2019" name="Sci. Rep.">
        <title>Draft genome of Tanacetum cinerariifolium, the natural source of mosquito coil.</title>
        <authorList>
            <person name="Yamashiro T."/>
            <person name="Shiraishi A."/>
            <person name="Satake H."/>
            <person name="Nakayama K."/>
        </authorList>
    </citation>
    <scope>NUCLEOTIDE SEQUENCE</scope>
</reference>
<sequence length="44" mass="4882">IGETVKGAISSPVRQKEGWIVSDVYRLPRVKQTDGEEPLPTTKD</sequence>
<feature type="non-terminal residue" evidence="1">
    <location>
        <position position="1"/>
    </location>
</feature>
<comment type="caution">
    <text evidence="1">The sequence shown here is derived from an EMBL/GenBank/DDBJ whole genome shotgun (WGS) entry which is preliminary data.</text>
</comment>
<organism evidence="1">
    <name type="scientific">Tanacetum cinerariifolium</name>
    <name type="common">Dalmatian daisy</name>
    <name type="synonym">Chrysanthemum cinerariifolium</name>
    <dbReference type="NCBI Taxonomy" id="118510"/>
    <lineage>
        <taxon>Eukaryota</taxon>
        <taxon>Viridiplantae</taxon>
        <taxon>Streptophyta</taxon>
        <taxon>Embryophyta</taxon>
        <taxon>Tracheophyta</taxon>
        <taxon>Spermatophyta</taxon>
        <taxon>Magnoliopsida</taxon>
        <taxon>eudicotyledons</taxon>
        <taxon>Gunneridae</taxon>
        <taxon>Pentapetalae</taxon>
        <taxon>asterids</taxon>
        <taxon>campanulids</taxon>
        <taxon>Asterales</taxon>
        <taxon>Asteraceae</taxon>
        <taxon>Asteroideae</taxon>
        <taxon>Anthemideae</taxon>
        <taxon>Anthemidinae</taxon>
        <taxon>Tanacetum</taxon>
    </lineage>
</organism>
<dbReference type="AlphaFoldDB" id="A0A699XZI1"/>
<gene>
    <name evidence="1" type="ORF">Tci_934140</name>
</gene>
<protein>
    <submittedName>
        <fullName evidence="1">Uncharacterized protein</fullName>
    </submittedName>
</protein>
<evidence type="ECO:0000313" key="1">
    <source>
        <dbReference type="EMBL" id="GFD62171.1"/>
    </source>
</evidence>
<proteinExistence type="predicted"/>
<name>A0A699XZI1_TANCI</name>
<accession>A0A699XZI1</accession>